<proteinExistence type="predicted"/>
<sequence length="557" mass="63596">MDTKLIRNLLHQAPLVMQLAEIERQQVEELRKEVERLRKDKARLKRKLVIDEQKEDDDEEYESEEEQEFQAAEHHHKSAFESQGVFQADSDKPKKKLRRVDQRRSHQPPTASSRSPLPQPTNRYALRSRTPVSTATRVSTDVASGGDKVRYIILKDIRSRDLQRPPFKDDKVPKGKPKASDYETHTCRMIVRACRFYSVLVCTEDPFPDDDKQVMWADKAWLSICEEVQVYYRLTDHVEQIIVERNSHACSALRDLIRPWIEKNVRIANIATYTQLLDLNADEPHPVFHYQDTMAPSGFALHPIIQKAIQKNWFSDATGLGVRYSTYFSPIRNVTLALLFMTIEFCLDQWETRIFNSRLQFTEKLYKPKYDKHLRAIQEWREIDEEITLATMQELHDRARRASGAAPLVAPVVVGLSSSSRDRLRLELEQTSVANRFFPDAPPTPAIPAAPIEEVLHSRSPSPVSPPAVVHDLPADAIPTPFRPRRPAPANPSSRSPSPPAAFPTIAPSPSRSITFLSGAYFNLIDPGLNIGLWYPPAPSSPLTEPDLELNDRDDRA</sequence>
<evidence type="ECO:0000313" key="4">
    <source>
        <dbReference type="Proteomes" id="UP000053319"/>
    </source>
</evidence>
<organism evidence="3 4">
    <name type="scientific">Dichomitus squalens (strain LYAD-421)</name>
    <name type="common">Western red white-rot fungus</name>
    <dbReference type="NCBI Taxonomy" id="732165"/>
    <lineage>
        <taxon>Eukaryota</taxon>
        <taxon>Fungi</taxon>
        <taxon>Dikarya</taxon>
        <taxon>Basidiomycota</taxon>
        <taxon>Agaricomycotina</taxon>
        <taxon>Agaricomycetes</taxon>
        <taxon>Polyporales</taxon>
        <taxon>Polyporaceae</taxon>
        <taxon>Dichomitus</taxon>
    </lineage>
</organism>
<feature type="region of interest" description="Disordered" evidence="1">
    <location>
        <begin position="457"/>
        <end position="506"/>
    </location>
</feature>
<dbReference type="HOGENOM" id="CLU_489171_0_0_1"/>
<dbReference type="GeneID" id="18839336"/>
<feature type="domain" description="DUF6532" evidence="2">
    <location>
        <begin position="192"/>
        <end position="380"/>
    </location>
</feature>
<evidence type="ECO:0000313" key="3">
    <source>
        <dbReference type="EMBL" id="EJF60225.1"/>
    </source>
</evidence>
<evidence type="ECO:0000256" key="1">
    <source>
        <dbReference type="SAM" id="MobiDB-lite"/>
    </source>
</evidence>
<dbReference type="OrthoDB" id="2751838at2759"/>
<accession>R7SWY9</accession>
<evidence type="ECO:0000259" key="2">
    <source>
        <dbReference type="Pfam" id="PF20149"/>
    </source>
</evidence>
<reference evidence="3 4" key="1">
    <citation type="journal article" date="2012" name="Science">
        <title>The Paleozoic origin of enzymatic lignin decomposition reconstructed from 31 fungal genomes.</title>
        <authorList>
            <person name="Floudas D."/>
            <person name="Binder M."/>
            <person name="Riley R."/>
            <person name="Barry K."/>
            <person name="Blanchette R.A."/>
            <person name="Henrissat B."/>
            <person name="Martinez A.T."/>
            <person name="Otillar R."/>
            <person name="Spatafora J.W."/>
            <person name="Yadav J.S."/>
            <person name="Aerts A."/>
            <person name="Benoit I."/>
            <person name="Boyd A."/>
            <person name="Carlson A."/>
            <person name="Copeland A."/>
            <person name="Coutinho P.M."/>
            <person name="de Vries R.P."/>
            <person name="Ferreira P."/>
            <person name="Findley K."/>
            <person name="Foster B."/>
            <person name="Gaskell J."/>
            <person name="Glotzer D."/>
            <person name="Gorecki P."/>
            <person name="Heitman J."/>
            <person name="Hesse C."/>
            <person name="Hori C."/>
            <person name="Igarashi K."/>
            <person name="Jurgens J.A."/>
            <person name="Kallen N."/>
            <person name="Kersten P."/>
            <person name="Kohler A."/>
            <person name="Kuees U."/>
            <person name="Kumar T.K.A."/>
            <person name="Kuo A."/>
            <person name="LaButti K."/>
            <person name="Larrondo L.F."/>
            <person name="Lindquist E."/>
            <person name="Ling A."/>
            <person name="Lombard V."/>
            <person name="Lucas S."/>
            <person name="Lundell T."/>
            <person name="Martin R."/>
            <person name="McLaughlin D.J."/>
            <person name="Morgenstern I."/>
            <person name="Morin E."/>
            <person name="Murat C."/>
            <person name="Nagy L.G."/>
            <person name="Nolan M."/>
            <person name="Ohm R.A."/>
            <person name="Patyshakuliyeva A."/>
            <person name="Rokas A."/>
            <person name="Ruiz-Duenas F.J."/>
            <person name="Sabat G."/>
            <person name="Salamov A."/>
            <person name="Samejima M."/>
            <person name="Schmutz J."/>
            <person name="Slot J.C."/>
            <person name="St John F."/>
            <person name="Stenlid J."/>
            <person name="Sun H."/>
            <person name="Sun S."/>
            <person name="Syed K."/>
            <person name="Tsang A."/>
            <person name="Wiebenga A."/>
            <person name="Young D."/>
            <person name="Pisabarro A."/>
            <person name="Eastwood D.C."/>
            <person name="Martin F."/>
            <person name="Cullen D."/>
            <person name="Grigoriev I.V."/>
            <person name="Hibbett D.S."/>
        </authorList>
    </citation>
    <scope>NUCLEOTIDE SEQUENCE [LARGE SCALE GENOMIC DNA]</scope>
    <source>
        <strain evidence="3 4">LYAD-421 SS1</strain>
    </source>
</reference>
<feature type="compositionally biased region" description="Polar residues" evidence="1">
    <location>
        <begin position="130"/>
        <end position="140"/>
    </location>
</feature>
<name>R7SWY9_DICSQ</name>
<gene>
    <name evidence="3" type="ORF">DICSQDRAFT_171449</name>
</gene>
<feature type="compositionally biased region" description="Acidic residues" evidence="1">
    <location>
        <begin position="53"/>
        <end position="68"/>
    </location>
</feature>
<dbReference type="OMA" id="ERNSHAC"/>
<dbReference type="InterPro" id="IPR045341">
    <property type="entry name" value="DUF6532"/>
</dbReference>
<dbReference type="Proteomes" id="UP000053319">
    <property type="component" value="Unassembled WGS sequence"/>
</dbReference>
<feature type="compositionally biased region" description="Polar residues" evidence="1">
    <location>
        <begin position="107"/>
        <end position="122"/>
    </location>
</feature>
<dbReference type="KEGG" id="dsq:DICSQDRAFT_171449"/>
<dbReference type="EMBL" id="JH719418">
    <property type="protein sequence ID" value="EJF60225.1"/>
    <property type="molecule type" value="Genomic_DNA"/>
</dbReference>
<dbReference type="Pfam" id="PF20149">
    <property type="entry name" value="DUF6532"/>
    <property type="match status" value="1"/>
</dbReference>
<feature type="compositionally biased region" description="Low complexity" evidence="1">
    <location>
        <begin position="458"/>
        <end position="470"/>
    </location>
</feature>
<protein>
    <recommendedName>
        <fullName evidence="2">DUF6532 domain-containing protein</fullName>
    </recommendedName>
</protein>
<dbReference type="AlphaFoldDB" id="R7SWY9"/>
<feature type="region of interest" description="Disordered" evidence="1">
    <location>
        <begin position="52"/>
        <end position="140"/>
    </location>
</feature>
<dbReference type="RefSeq" id="XP_007367179.1">
    <property type="nucleotide sequence ID" value="XM_007367117.1"/>
</dbReference>